<name>A0A645H2U7_9ZZZZ</name>
<feature type="region of interest" description="Disordered" evidence="1">
    <location>
        <begin position="95"/>
        <end position="115"/>
    </location>
</feature>
<evidence type="ECO:0000256" key="1">
    <source>
        <dbReference type="SAM" id="MobiDB-lite"/>
    </source>
</evidence>
<accession>A0A645H2U7</accession>
<sequence>MQCVGALARIAEPHVLKLHPRPRGRQRRLRGALLHRGHKVKNFVHPGGTGRRAGKNDHQICQHDQRQQNLVHITHQRHHFALCQAPGIDLHAAKPHNGQNGGVGHHKGQRAQQRADLPHPHADVAVFLVRLRKPAALGILV</sequence>
<proteinExistence type="predicted"/>
<dbReference type="EMBL" id="VSSQ01081173">
    <property type="protein sequence ID" value="MPN30163.1"/>
    <property type="molecule type" value="Genomic_DNA"/>
</dbReference>
<protein>
    <submittedName>
        <fullName evidence="2">Uncharacterized protein</fullName>
    </submittedName>
</protein>
<gene>
    <name evidence="2" type="ORF">SDC9_177621</name>
</gene>
<reference evidence="2" key="1">
    <citation type="submission" date="2019-08" db="EMBL/GenBank/DDBJ databases">
        <authorList>
            <person name="Kucharzyk K."/>
            <person name="Murdoch R.W."/>
            <person name="Higgins S."/>
            <person name="Loffler F."/>
        </authorList>
    </citation>
    <scope>NUCLEOTIDE SEQUENCE</scope>
</reference>
<organism evidence="2">
    <name type="scientific">bioreactor metagenome</name>
    <dbReference type="NCBI Taxonomy" id="1076179"/>
    <lineage>
        <taxon>unclassified sequences</taxon>
        <taxon>metagenomes</taxon>
        <taxon>ecological metagenomes</taxon>
    </lineage>
</organism>
<evidence type="ECO:0000313" key="2">
    <source>
        <dbReference type="EMBL" id="MPN30163.1"/>
    </source>
</evidence>
<dbReference type="AlphaFoldDB" id="A0A645H2U7"/>
<comment type="caution">
    <text evidence="2">The sequence shown here is derived from an EMBL/GenBank/DDBJ whole genome shotgun (WGS) entry which is preliminary data.</text>
</comment>